<dbReference type="Pfam" id="PF13837">
    <property type="entry name" value="Myb_DNA-bind_4"/>
    <property type="match status" value="1"/>
</dbReference>
<dbReference type="InterPro" id="IPR001005">
    <property type="entry name" value="SANT/Myb"/>
</dbReference>
<feature type="coiled-coil region" evidence="1">
    <location>
        <begin position="172"/>
        <end position="207"/>
    </location>
</feature>
<evidence type="ECO:0000259" key="2">
    <source>
        <dbReference type="PROSITE" id="PS50090"/>
    </source>
</evidence>
<sequence length="208" mass="24536">MGAGAGSSSSEIAMHWDVNGTKLLIDLYKKYRQCVGTYKIRSAKQMWKVISKELSEVLQRNVTENNCENRWRVLDRDYKKYVDAKIKRVVERDFLSLRMRWMSFMAKKRNIHPEILLSSETVVQTPSGSDAVVEVTSGENETERAVEENVGESRKVERNVKRDSVKRKISVLEQIRQDRSEYQRKRLEQEDREIELLEKKVNFWNSKF</sequence>
<dbReference type="EMBL" id="JAJSOF020000011">
    <property type="protein sequence ID" value="KAJ4445015.1"/>
    <property type="molecule type" value="Genomic_DNA"/>
</dbReference>
<protein>
    <recommendedName>
        <fullName evidence="2">Myb-like domain-containing protein</fullName>
    </recommendedName>
</protein>
<organism evidence="3 4">
    <name type="scientific">Periplaneta americana</name>
    <name type="common">American cockroach</name>
    <name type="synonym">Blatta americana</name>
    <dbReference type="NCBI Taxonomy" id="6978"/>
    <lineage>
        <taxon>Eukaryota</taxon>
        <taxon>Metazoa</taxon>
        <taxon>Ecdysozoa</taxon>
        <taxon>Arthropoda</taxon>
        <taxon>Hexapoda</taxon>
        <taxon>Insecta</taxon>
        <taxon>Pterygota</taxon>
        <taxon>Neoptera</taxon>
        <taxon>Polyneoptera</taxon>
        <taxon>Dictyoptera</taxon>
        <taxon>Blattodea</taxon>
        <taxon>Blattoidea</taxon>
        <taxon>Blattidae</taxon>
        <taxon>Blattinae</taxon>
        <taxon>Periplaneta</taxon>
    </lineage>
</organism>
<dbReference type="PROSITE" id="PS50090">
    <property type="entry name" value="MYB_LIKE"/>
    <property type="match status" value="1"/>
</dbReference>
<comment type="caution">
    <text evidence="3">The sequence shown here is derived from an EMBL/GenBank/DDBJ whole genome shotgun (WGS) entry which is preliminary data.</text>
</comment>
<evidence type="ECO:0000313" key="3">
    <source>
        <dbReference type="EMBL" id="KAJ4445015.1"/>
    </source>
</evidence>
<keyword evidence="4" id="KW-1185">Reference proteome</keyword>
<proteinExistence type="predicted"/>
<accession>A0ABQ8TEN6</accession>
<evidence type="ECO:0000313" key="4">
    <source>
        <dbReference type="Proteomes" id="UP001148838"/>
    </source>
</evidence>
<dbReference type="InterPro" id="IPR044822">
    <property type="entry name" value="Myb_DNA-bind_4"/>
</dbReference>
<dbReference type="Gene3D" id="1.10.10.60">
    <property type="entry name" value="Homeodomain-like"/>
    <property type="match status" value="1"/>
</dbReference>
<name>A0ABQ8TEN6_PERAM</name>
<feature type="domain" description="Myb-like" evidence="2">
    <location>
        <begin position="16"/>
        <end position="75"/>
    </location>
</feature>
<evidence type="ECO:0000256" key="1">
    <source>
        <dbReference type="SAM" id="Coils"/>
    </source>
</evidence>
<keyword evidence="1" id="KW-0175">Coiled coil</keyword>
<gene>
    <name evidence="3" type="ORF">ANN_06814</name>
</gene>
<reference evidence="3 4" key="1">
    <citation type="journal article" date="2022" name="Allergy">
        <title>Genome assembly and annotation of Periplaneta americana reveal a comprehensive cockroach allergen profile.</title>
        <authorList>
            <person name="Wang L."/>
            <person name="Xiong Q."/>
            <person name="Saelim N."/>
            <person name="Wang L."/>
            <person name="Nong W."/>
            <person name="Wan A.T."/>
            <person name="Shi M."/>
            <person name="Liu X."/>
            <person name="Cao Q."/>
            <person name="Hui J.H.L."/>
            <person name="Sookrung N."/>
            <person name="Leung T.F."/>
            <person name="Tungtrongchitr A."/>
            <person name="Tsui S.K.W."/>
        </authorList>
    </citation>
    <scope>NUCLEOTIDE SEQUENCE [LARGE SCALE GENOMIC DNA]</scope>
    <source>
        <strain evidence="3">PWHHKU_190912</strain>
    </source>
</reference>
<dbReference type="Proteomes" id="UP001148838">
    <property type="component" value="Unassembled WGS sequence"/>
</dbReference>